<gene>
    <name evidence="7" type="ORF">N8I77_013675</name>
</gene>
<evidence type="ECO:0000256" key="4">
    <source>
        <dbReference type="ARBA" id="ARBA00023136"/>
    </source>
</evidence>
<dbReference type="PANTHER" id="PTHR15549:SF30">
    <property type="entry name" value="MID2 DOMAIN-CONTAINING PROTEIN"/>
    <property type="match status" value="1"/>
</dbReference>
<dbReference type="Proteomes" id="UP001265746">
    <property type="component" value="Unassembled WGS sequence"/>
</dbReference>
<name>A0AAD9VYG6_PHOAM</name>
<feature type="region of interest" description="Disordered" evidence="5">
    <location>
        <begin position="304"/>
        <end position="344"/>
    </location>
</feature>
<evidence type="ECO:0000256" key="3">
    <source>
        <dbReference type="ARBA" id="ARBA00022989"/>
    </source>
</evidence>
<keyword evidence="3 6" id="KW-1133">Transmembrane helix</keyword>
<dbReference type="AlphaFoldDB" id="A0AAD9VYG6"/>
<dbReference type="GO" id="GO:0016020">
    <property type="term" value="C:membrane"/>
    <property type="evidence" value="ECO:0007669"/>
    <property type="project" value="UniProtKB-SubCell"/>
</dbReference>
<evidence type="ECO:0000313" key="7">
    <source>
        <dbReference type="EMBL" id="KAK2595884.1"/>
    </source>
</evidence>
<dbReference type="InterPro" id="IPR051694">
    <property type="entry name" value="Immunoregulatory_rcpt-like"/>
</dbReference>
<evidence type="ECO:0000256" key="1">
    <source>
        <dbReference type="ARBA" id="ARBA00004167"/>
    </source>
</evidence>
<comment type="caution">
    <text evidence="7">The sequence shown here is derived from an EMBL/GenBank/DDBJ whole genome shotgun (WGS) entry which is preliminary data.</text>
</comment>
<keyword evidence="2 6" id="KW-0812">Transmembrane</keyword>
<comment type="subcellular location">
    <subcellularLocation>
        <location evidence="1">Membrane</location>
        <topology evidence="1">Single-pass membrane protein</topology>
    </subcellularLocation>
</comment>
<sequence length="344" mass="36401">MSFLSATSLPAPPSRECLFLFLNFQGLIASTPRYQGSDRVHQVFTKDMSTTTAPTLAGDWVPDNQAICLKTDDVWQWDWGIAEDMRTVVGGPSQTTQCLPSGWDSAMTYEGTKCPPRYTKACAADENQDWSAVVCCPTIHKFDCPVASNLASVPLASIFRCVSQYADTGILTMTRTFMNTAESTSIVAESTSIVSASYGPSYHLFALGIIYATPTSTTTSSSTSNTITPTDSTLSSPSPSNSDDSSSATLSVGASVGIGVGVAAAAVLLALFGWLLYRRKRKNSKLQAEDTHAGPVDQVGGLGYYEHGNAGADKSHTQPLCSELPPNGPQCAELPGKPPAELGT</sequence>
<evidence type="ECO:0000256" key="6">
    <source>
        <dbReference type="SAM" id="Phobius"/>
    </source>
</evidence>
<protein>
    <submittedName>
        <fullName evidence="7">Uncharacterized protein</fullName>
    </submittedName>
</protein>
<evidence type="ECO:0000256" key="5">
    <source>
        <dbReference type="SAM" id="MobiDB-lite"/>
    </source>
</evidence>
<dbReference type="GO" id="GO:0071944">
    <property type="term" value="C:cell periphery"/>
    <property type="evidence" value="ECO:0007669"/>
    <property type="project" value="UniProtKB-ARBA"/>
</dbReference>
<feature type="region of interest" description="Disordered" evidence="5">
    <location>
        <begin position="216"/>
        <end position="248"/>
    </location>
</feature>
<evidence type="ECO:0000313" key="8">
    <source>
        <dbReference type="Proteomes" id="UP001265746"/>
    </source>
</evidence>
<reference evidence="7" key="1">
    <citation type="submission" date="2023-06" db="EMBL/GenBank/DDBJ databases">
        <authorList>
            <person name="Noh H."/>
        </authorList>
    </citation>
    <scope>NUCLEOTIDE SEQUENCE</scope>
    <source>
        <strain evidence="7">DUCC20226</strain>
    </source>
</reference>
<keyword evidence="8" id="KW-1185">Reference proteome</keyword>
<keyword evidence="4 6" id="KW-0472">Membrane</keyword>
<organism evidence="7 8">
    <name type="scientific">Phomopsis amygdali</name>
    <name type="common">Fusicoccum amygdali</name>
    <dbReference type="NCBI Taxonomy" id="1214568"/>
    <lineage>
        <taxon>Eukaryota</taxon>
        <taxon>Fungi</taxon>
        <taxon>Dikarya</taxon>
        <taxon>Ascomycota</taxon>
        <taxon>Pezizomycotina</taxon>
        <taxon>Sordariomycetes</taxon>
        <taxon>Sordariomycetidae</taxon>
        <taxon>Diaporthales</taxon>
        <taxon>Diaporthaceae</taxon>
        <taxon>Diaporthe</taxon>
    </lineage>
</organism>
<dbReference type="EMBL" id="JAUJFL010000013">
    <property type="protein sequence ID" value="KAK2595884.1"/>
    <property type="molecule type" value="Genomic_DNA"/>
</dbReference>
<accession>A0AAD9VYG6</accession>
<proteinExistence type="predicted"/>
<feature type="transmembrane region" description="Helical" evidence="6">
    <location>
        <begin position="252"/>
        <end position="277"/>
    </location>
</feature>
<evidence type="ECO:0000256" key="2">
    <source>
        <dbReference type="ARBA" id="ARBA00022692"/>
    </source>
</evidence>
<dbReference type="PANTHER" id="PTHR15549">
    <property type="entry name" value="PAIRED IMMUNOGLOBULIN-LIKE TYPE 2 RECEPTOR"/>
    <property type="match status" value="1"/>
</dbReference>